<keyword evidence="1" id="KW-0812">Transmembrane</keyword>
<sequence>MNNHNRFLALTLIGWCAVLLPPERASWAAAMKAEVAAIEDGKAALSFAVGCIWGSLKERTLTMTFAARSMRFATICGMLALSILSAAIAGRLVDAHASSALVFGLTSALFAAAAVWSYLRGALALVQTASSMIPLYIVAYAFVSPDAGTAGAWINARLYHALAIEGIVIWAALLTCGIFMLRAETLHHQAHVS</sequence>
<accession>A0A7C9KM32</accession>
<keyword evidence="1" id="KW-0472">Membrane</keyword>
<feature type="transmembrane region" description="Helical" evidence="1">
    <location>
        <begin position="68"/>
        <end position="89"/>
    </location>
</feature>
<reference evidence="2 3" key="1">
    <citation type="submission" date="2019-09" db="EMBL/GenBank/DDBJ databases">
        <title>Polymorphobacter sp. isolated from a lake in China.</title>
        <authorList>
            <person name="Liu Z."/>
        </authorList>
    </citation>
    <scope>NUCLEOTIDE SEQUENCE [LARGE SCALE GENOMIC DNA]</scope>
    <source>
        <strain evidence="2 3">D40P</strain>
    </source>
</reference>
<feature type="transmembrane region" description="Helical" evidence="1">
    <location>
        <begin position="158"/>
        <end position="181"/>
    </location>
</feature>
<name>A0A7C9KM32_9SPHN</name>
<organism evidence="2 3">
    <name type="scientific">Sandarakinorhabdus fusca</name>
    <dbReference type="NCBI Taxonomy" id="1439888"/>
    <lineage>
        <taxon>Bacteria</taxon>
        <taxon>Pseudomonadati</taxon>
        <taxon>Pseudomonadota</taxon>
        <taxon>Alphaproteobacteria</taxon>
        <taxon>Sphingomonadales</taxon>
        <taxon>Sphingosinicellaceae</taxon>
        <taxon>Sandarakinorhabdus</taxon>
    </lineage>
</organism>
<dbReference type="OrthoDB" id="7561456at2"/>
<feature type="transmembrane region" description="Helical" evidence="1">
    <location>
        <begin position="95"/>
        <end position="116"/>
    </location>
</feature>
<dbReference type="RefSeq" id="WP_152577172.1">
    <property type="nucleotide sequence ID" value="NZ_JAATJI010000001.1"/>
</dbReference>
<comment type="caution">
    <text evidence="2">The sequence shown here is derived from an EMBL/GenBank/DDBJ whole genome shotgun (WGS) entry which is preliminary data.</text>
</comment>
<evidence type="ECO:0000256" key="1">
    <source>
        <dbReference type="SAM" id="Phobius"/>
    </source>
</evidence>
<protein>
    <submittedName>
        <fullName evidence="2">Uncharacterized protein</fullName>
    </submittedName>
</protein>
<dbReference type="AlphaFoldDB" id="A0A7C9KM32"/>
<dbReference type="Proteomes" id="UP000481327">
    <property type="component" value="Unassembled WGS sequence"/>
</dbReference>
<gene>
    <name evidence="2" type="ORF">F3168_05455</name>
</gene>
<dbReference type="EMBL" id="WIOL01000002">
    <property type="protein sequence ID" value="MQT16704.1"/>
    <property type="molecule type" value="Genomic_DNA"/>
</dbReference>
<keyword evidence="3" id="KW-1185">Reference proteome</keyword>
<keyword evidence="1" id="KW-1133">Transmembrane helix</keyword>
<proteinExistence type="predicted"/>
<evidence type="ECO:0000313" key="2">
    <source>
        <dbReference type="EMBL" id="MQT16704.1"/>
    </source>
</evidence>
<feature type="transmembrane region" description="Helical" evidence="1">
    <location>
        <begin position="123"/>
        <end position="143"/>
    </location>
</feature>
<evidence type="ECO:0000313" key="3">
    <source>
        <dbReference type="Proteomes" id="UP000481327"/>
    </source>
</evidence>